<keyword evidence="3" id="KW-1185">Reference proteome</keyword>
<dbReference type="EMBL" id="KK108610">
    <property type="protein sequence ID" value="EZA46670.1"/>
    <property type="molecule type" value="Genomic_DNA"/>
</dbReference>
<organism evidence="2 3">
    <name type="scientific">Ooceraea biroi</name>
    <name type="common">Clonal raider ant</name>
    <name type="synonym">Cerapachys biroi</name>
    <dbReference type="NCBI Taxonomy" id="2015173"/>
    <lineage>
        <taxon>Eukaryota</taxon>
        <taxon>Metazoa</taxon>
        <taxon>Ecdysozoa</taxon>
        <taxon>Arthropoda</taxon>
        <taxon>Hexapoda</taxon>
        <taxon>Insecta</taxon>
        <taxon>Pterygota</taxon>
        <taxon>Neoptera</taxon>
        <taxon>Endopterygota</taxon>
        <taxon>Hymenoptera</taxon>
        <taxon>Apocrita</taxon>
        <taxon>Aculeata</taxon>
        <taxon>Formicoidea</taxon>
        <taxon>Formicidae</taxon>
        <taxon>Dorylinae</taxon>
        <taxon>Ooceraea</taxon>
    </lineage>
</organism>
<reference evidence="2 3" key="1">
    <citation type="journal article" date="2014" name="Curr. Biol.">
        <title>The genome of the clonal raider ant Cerapachys biroi.</title>
        <authorList>
            <person name="Oxley P.R."/>
            <person name="Ji L."/>
            <person name="Fetter-Pruneda I."/>
            <person name="McKenzie S.K."/>
            <person name="Li C."/>
            <person name="Hu H."/>
            <person name="Zhang G."/>
            <person name="Kronauer D.J."/>
        </authorList>
    </citation>
    <scope>NUCLEOTIDE SEQUENCE [LARGE SCALE GENOMIC DNA]</scope>
</reference>
<sequence length="275" mass="30607">MTISYACGDQLKLKRKDRKGKSDSMRRCEHLPPDGSGEGDDGVRRFHGDGLVVRMHSNHRVLKITGDGCRIALSKNSGSVHIIGDGCRVRVNRNEGNIEYTGDGGRVLLGSESVKGKVKFVGDGGKVILDSSRVETESKTERKDSGNSSGERSNEEASYVEKDACSCKKVINATLGCEKRAVGNGTLNQEELDNVTNDVKERNQGKYRKRNEETRKSLRHRTVAKIITKIQSDGQCVRKRFFGDSSFIVNSRSDEKCISFRDEKCVENFAQKRQD</sequence>
<feature type="compositionally biased region" description="Basic and acidic residues" evidence="1">
    <location>
        <begin position="20"/>
        <end position="32"/>
    </location>
</feature>
<evidence type="ECO:0000313" key="2">
    <source>
        <dbReference type="EMBL" id="EZA46670.1"/>
    </source>
</evidence>
<feature type="region of interest" description="Disordered" evidence="1">
    <location>
        <begin position="16"/>
        <end position="42"/>
    </location>
</feature>
<gene>
    <name evidence="2" type="ORF">X777_03450</name>
</gene>
<dbReference type="AlphaFoldDB" id="A0A026VSR5"/>
<evidence type="ECO:0000313" key="3">
    <source>
        <dbReference type="Proteomes" id="UP000053097"/>
    </source>
</evidence>
<feature type="compositionally biased region" description="Basic and acidic residues" evidence="1">
    <location>
        <begin position="132"/>
        <end position="145"/>
    </location>
</feature>
<evidence type="ECO:0000256" key="1">
    <source>
        <dbReference type="SAM" id="MobiDB-lite"/>
    </source>
</evidence>
<dbReference type="OMA" id="VRMHSNH"/>
<proteinExistence type="predicted"/>
<feature type="region of interest" description="Disordered" evidence="1">
    <location>
        <begin position="132"/>
        <end position="155"/>
    </location>
</feature>
<accession>A0A026VSR5</accession>
<name>A0A026VSR5_OOCBI</name>
<protein>
    <submittedName>
        <fullName evidence="2">Uncharacterized protein</fullName>
    </submittedName>
</protein>
<dbReference type="Proteomes" id="UP000053097">
    <property type="component" value="Unassembled WGS sequence"/>
</dbReference>